<protein>
    <submittedName>
        <fullName evidence="14">Histidine kinase</fullName>
    </submittedName>
</protein>
<evidence type="ECO:0000256" key="9">
    <source>
        <dbReference type="ARBA" id="ARBA00022840"/>
    </source>
</evidence>
<accession>A0A0M0HQ50</accession>
<dbReference type="GO" id="GO:0006355">
    <property type="term" value="P:regulation of DNA-templated transcription"/>
    <property type="evidence" value="ECO:0007669"/>
    <property type="project" value="InterPro"/>
</dbReference>
<evidence type="ECO:0000313" key="15">
    <source>
        <dbReference type="Proteomes" id="UP000037515"/>
    </source>
</evidence>
<keyword evidence="12" id="KW-0472">Membrane</keyword>
<dbReference type="PATRIC" id="fig|693.5.peg.1623"/>
<dbReference type="InterPro" id="IPR005467">
    <property type="entry name" value="His_kinase_dom"/>
</dbReference>
<dbReference type="InterPro" id="IPR036890">
    <property type="entry name" value="HATPase_C_sf"/>
</dbReference>
<dbReference type="SUPFAM" id="SSF103190">
    <property type="entry name" value="Sensory domain-like"/>
    <property type="match status" value="1"/>
</dbReference>
<dbReference type="InterPro" id="IPR029151">
    <property type="entry name" value="Sensor-like_sf"/>
</dbReference>
<dbReference type="InterPro" id="IPR003594">
    <property type="entry name" value="HATPase_dom"/>
</dbReference>
<comment type="subcellular location">
    <subcellularLocation>
        <location evidence="1">Cell inner membrane</location>
    </subcellularLocation>
    <subcellularLocation>
        <location evidence="2">Cell membrane</location>
        <topology evidence="2">Multi-pass membrane protein</topology>
    </subcellularLocation>
</comment>
<dbReference type="SMART" id="SM00387">
    <property type="entry name" value="HATPase_c"/>
    <property type="match status" value="1"/>
</dbReference>
<reference evidence="15" key="1">
    <citation type="submission" date="2015-08" db="EMBL/GenBank/DDBJ databases">
        <title>Vibrio galatheae sp. nov., a novel member of the Vibrionaceae family isolated from the Solomon Islands.</title>
        <authorList>
            <person name="Giubergia S."/>
            <person name="Machado H."/>
            <person name="Mateiu R.V."/>
            <person name="Gram L."/>
        </authorList>
    </citation>
    <scope>NUCLEOTIDE SEQUENCE [LARGE SCALE GENOMIC DNA]</scope>
    <source>
        <strain evidence="15">DSM 19584</strain>
    </source>
</reference>
<sequence>MATRKFPHSFTMHLTLLLCGALTLSSIGWWMVSTQRLNQVLSDQVALRAQVQSMQLAKLPSLLAAVEMKDHTKVSSIIDVLQNVTDADFITVSDSNGIRLAHPVEERIGLPVVGGDIERALTTGESYLSHSVGSLGPSVRYISPLLNQSDDIIGMIKVGYLNQSIAVVNEETLSPLIIFAVLTFTLSVVVAWRFSEYVGDKMQHLEPWQLSQALKTNQGVLQAAHEGILAINGKNNVYLINDSARWLLGIKKQVATHQPLSELTAEEVAFCLTGEDFIDKLVRVNGRNLVITRVTLRDQDEETSGAVFSLRTQQELQLLSNKISQVSHYLESLRVTRHEYQNKLSTLAGLLQLGHVEQALHLALSQSKTNQASVDSVKQLQSLPLISGLILANVGKAAEKDVDVNLDELDGWSELPTHLDEELLSSLLGNLMSNGIEAVSDTPTGTVRITMYETSTEHVLAVSNNGPMIHVSLEVLCQLGYTTKDNFQDHGIGLHLVQTIVEEAGGHMELDSDADETLFTVYFPRRQDV</sequence>
<comment type="caution">
    <text evidence="14">The sequence shown here is derived from an EMBL/GenBank/DDBJ whole genome shotgun (WGS) entry which is preliminary data.</text>
</comment>
<evidence type="ECO:0000256" key="8">
    <source>
        <dbReference type="ARBA" id="ARBA00022777"/>
    </source>
</evidence>
<dbReference type="PANTHER" id="PTHR40448">
    <property type="entry name" value="TWO-COMPONENT SENSOR HISTIDINE KINASE"/>
    <property type="match status" value="1"/>
</dbReference>
<dbReference type="OrthoDB" id="9792686at2"/>
<dbReference type="EMBL" id="LHPJ01000006">
    <property type="protein sequence ID" value="KOO03992.1"/>
    <property type="molecule type" value="Genomic_DNA"/>
</dbReference>
<evidence type="ECO:0000256" key="6">
    <source>
        <dbReference type="ARBA" id="ARBA00022692"/>
    </source>
</evidence>
<dbReference type="Pfam" id="PF02518">
    <property type="entry name" value="HATPase_c"/>
    <property type="match status" value="1"/>
</dbReference>
<proteinExistence type="predicted"/>
<dbReference type="GO" id="GO:0005524">
    <property type="term" value="F:ATP binding"/>
    <property type="evidence" value="ECO:0007669"/>
    <property type="project" value="UniProtKB-KW"/>
</dbReference>
<evidence type="ECO:0000256" key="4">
    <source>
        <dbReference type="ARBA" id="ARBA00022553"/>
    </source>
</evidence>
<dbReference type="Gene3D" id="3.30.565.10">
    <property type="entry name" value="Histidine kinase-like ATPase, C-terminal domain"/>
    <property type="match status" value="1"/>
</dbReference>
<dbReference type="PROSITE" id="PS50109">
    <property type="entry name" value="HIS_KIN"/>
    <property type="match status" value="1"/>
</dbReference>
<evidence type="ECO:0000256" key="2">
    <source>
        <dbReference type="ARBA" id="ARBA00004651"/>
    </source>
</evidence>
<keyword evidence="3" id="KW-1003">Cell membrane</keyword>
<dbReference type="InterPro" id="IPR013767">
    <property type="entry name" value="PAS_fold"/>
</dbReference>
<dbReference type="SUPFAM" id="SSF55890">
    <property type="entry name" value="Sporulation response regulatory protein Spo0B"/>
    <property type="match status" value="1"/>
</dbReference>
<keyword evidence="9" id="KW-0067">ATP-binding</keyword>
<dbReference type="STRING" id="693.AKJ17_07935"/>
<dbReference type="PANTHER" id="PTHR40448:SF1">
    <property type="entry name" value="TWO-COMPONENT SENSOR HISTIDINE KINASE"/>
    <property type="match status" value="1"/>
</dbReference>
<dbReference type="GO" id="GO:0000155">
    <property type="term" value="F:phosphorelay sensor kinase activity"/>
    <property type="evidence" value="ECO:0007669"/>
    <property type="project" value="InterPro"/>
</dbReference>
<evidence type="ECO:0000256" key="10">
    <source>
        <dbReference type="ARBA" id="ARBA00022989"/>
    </source>
</evidence>
<evidence type="ECO:0000256" key="5">
    <source>
        <dbReference type="ARBA" id="ARBA00022679"/>
    </source>
</evidence>
<evidence type="ECO:0000313" key="14">
    <source>
        <dbReference type="EMBL" id="KOO03992.1"/>
    </source>
</evidence>
<dbReference type="GO" id="GO:0005886">
    <property type="term" value="C:plasma membrane"/>
    <property type="evidence" value="ECO:0007669"/>
    <property type="project" value="UniProtKB-SubCell"/>
</dbReference>
<keyword evidence="11" id="KW-0902">Two-component regulatory system</keyword>
<feature type="domain" description="Histidine kinase" evidence="13">
    <location>
        <begin position="335"/>
        <end position="527"/>
    </location>
</feature>
<organism evidence="14 15">
    <name type="scientific">Vibrio nereis</name>
    <dbReference type="NCBI Taxonomy" id="693"/>
    <lineage>
        <taxon>Bacteria</taxon>
        <taxon>Pseudomonadati</taxon>
        <taxon>Pseudomonadota</taxon>
        <taxon>Gammaproteobacteria</taxon>
        <taxon>Vibrionales</taxon>
        <taxon>Vibrionaceae</taxon>
        <taxon>Vibrio</taxon>
    </lineage>
</organism>
<evidence type="ECO:0000259" key="13">
    <source>
        <dbReference type="PROSITE" id="PS50109"/>
    </source>
</evidence>
<dbReference type="RefSeq" id="WP_053395261.1">
    <property type="nucleotide sequence ID" value="NZ_LHPJ01000006.1"/>
</dbReference>
<evidence type="ECO:0000256" key="7">
    <source>
        <dbReference type="ARBA" id="ARBA00022741"/>
    </source>
</evidence>
<keyword evidence="10" id="KW-1133">Transmembrane helix</keyword>
<dbReference type="Gene3D" id="3.30.450.20">
    <property type="entry name" value="PAS domain"/>
    <property type="match status" value="2"/>
</dbReference>
<name>A0A0M0HQ50_VIBNE</name>
<keyword evidence="4" id="KW-0597">Phosphoprotein</keyword>
<dbReference type="GO" id="GO:0042802">
    <property type="term" value="F:identical protein binding"/>
    <property type="evidence" value="ECO:0007669"/>
    <property type="project" value="TreeGrafter"/>
</dbReference>
<dbReference type="Pfam" id="PF00989">
    <property type="entry name" value="PAS"/>
    <property type="match status" value="1"/>
</dbReference>
<dbReference type="InterPro" id="IPR033463">
    <property type="entry name" value="sCache_3"/>
</dbReference>
<dbReference type="InterPro" id="IPR039506">
    <property type="entry name" value="SPOB_a"/>
</dbReference>
<evidence type="ECO:0000256" key="1">
    <source>
        <dbReference type="ARBA" id="ARBA00004533"/>
    </source>
</evidence>
<keyword evidence="15" id="KW-1185">Reference proteome</keyword>
<evidence type="ECO:0000256" key="11">
    <source>
        <dbReference type="ARBA" id="ARBA00023012"/>
    </source>
</evidence>
<keyword evidence="6" id="KW-0812">Transmembrane</keyword>
<keyword evidence="7" id="KW-0547">Nucleotide-binding</keyword>
<dbReference type="Pfam" id="PF14689">
    <property type="entry name" value="SPOB_a"/>
    <property type="match status" value="1"/>
</dbReference>
<keyword evidence="8 14" id="KW-0418">Kinase</keyword>
<evidence type="ECO:0000256" key="3">
    <source>
        <dbReference type="ARBA" id="ARBA00022475"/>
    </source>
</evidence>
<evidence type="ECO:0000256" key="12">
    <source>
        <dbReference type="ARBA" id="ARBA00023136"/>
    </source>
</evidence>
<dbReference type="SUPFAM" id="SSF55874">
    <property type="entry name" value="ATPase domain of HSP90 chaperone/DNA topoisomerase II/histidine kinase"/>
    <property type="match status" value="1"/>
</dbReference>
<dbReference type="InterPro" id="IPR016120">
    <property type="entry name" value="Sig_transdc_His_kin_SpoOB"/>
</dbReference>
<dbReference type="Pfam" id="PF17203">
    <property type="entry name" value="sCache_3_2"/>
    <property type="match status" value="1"/>
</dbReference>
<dbReference type="AlphaFoldDB" id="A0A0M0HQ50"/>
<gene>
    <name evidence="14" type="ORF">AKJ17_07935</name>
</gene>
<dbReference type="Proteomes" id="UP000037515">
    <property type="component" value="Unassembled WGS sequence"/>
</dbReference>
<keyword evidence="5" id="KW-0808">Transferase</keyword>